<accession>A0A0H3FGG6</accession>
<dbReference type="Pfam" id="PF00534">
    <property type="entry name" value="Glycos_transf_1"/>
    <property type="match status" value="1"/>
</dbReference>
<organism evidence="2 3">
    <name type="scientific">Rahnella sp. (strain Y9602)</name>
    <dbReference type="NCBI Taxonomy" id="2703885"/>
    <lineage>
        <taxon>Bacteria</taxon>
        <taxon>Pseudomonadati</taxon>
        <taxon>Pseudomonadota</taxon>
        <taxon>Gammaproteobacteria</taxon>
        <taxon>Enterobacterales</taxon>
        <taxon>Yersiniaceae</taxon>
        <taxon>Rahnella</taxon>
    </lineage>
</organism>
<dbReference type="GO" id="GO:1901135">
    <property type="term" value="P:carbohydrate derivative metabolic process"/>
    <property type="evidence" value="ECO:0007669"/>
    <property type="project" value="UniProtKB-ARBA"/>
</dbReference>
<dbReference type="GO" id="GO:0016757">
    <property type="term" value="F:glycosyltransferase activity"/>
    <property type="evidence" value="ECO:0007669"/>
    <property type="project" value="InterPro"/>
</dbReference>
<protein>
    <submittedName>
        <fullName evidence="2">Glycosyl transferase group 1</fullName>
    </submittedName>
</protein>
<dbReference type="Proteomes" id="UP000007257">
    <property type="component" value="Chromosome"/>
</dbReference>
<dbReference type="PANTHER" id="PTHR12526">
    <property type="entry name" value="GLYCOSYLTRANSFERASE"/>
    <property type="match status" value="1"/>
</dbReference>
<gene>
    <name evidence="2" type="ordered locus">Rahaq_3561</name>
</gene>
<dbReference type="InterPro" id="IPR001296">
    <property type="entry name" value="Glyco_trans_1"/>
</dbReference>
<name>A0A0H3FGG6_RAHSY</name>
<dbReference type="Gene3D" id="3.40.50.2000">
    <property type="entry name" value="Glycogen Phosphorylase B"/>
    <property type="match status" value="2"/>
</dbReference>
<proteinExistence type="predicted"/>
<dbReference type="eggNOG" id="COG0438">
    <property type="taxonomic scope" value="Bacteria"/>
</dbReference>
<evidence type="ECO:0000313" key="2">
    <source>
        <dbReference type="EMBL" id="ADW75153.1"/>
    </source>
</evidence>
<evidence type="ECO:0000259" key="1">
    <source>
        <dbReference type="Pfam" id="PF00534"/>
    </source>
</evidence>
<feature type="domain" description="Glycosyl transferase family 1" evidence="1">
    <location>
        <begin position="200"/>
        <end position="358"/>
    </location>
</feature>
<sequence>MKMVFAHDHYFIHHDEKVYSPGKLPYSAFARYLHHFDEIIVLSRYKSDSSFSPHWTLASGNGMVFKKIENHSSLKSVLLPSRKNVIAIKEALRGCDGVVIRLPSETGLITAKLARQMNIPYVVEVVACPWDAMVGYGSLKGLLYAPVLTWRVKQAIKKAWGAIYVTGSFLQKRYPNRHHVVSASNVELLPTSAYVLNQRLHKITASSSGPFKIGMIASLDSPHKGFNTLYQAIYRLKKRGFSIVLEITGAGSKFKNIKMIDELSLRDNIIFSGPRTPGKDIFSFLDTVDLYVQPSNQEGLPRAVIEAMSRACPVITSSAGGMPELCQSEYLHKPDDANGLAKNIEKLLNNRHEMLMMAHYSFNKARFYQPELLERIRFDFFSHYKDYLLSRRSA</sequence>
<keyword evidence="2" id="KW-0808">Transferase</keyword>
<dbReference type="EMBL" id="CP002505">
    <property type="protein sequence ID" value="ADW75153.1"/>
    <property type="molecule type" value="Genomic_DNA"/>
</dbReference>
<dbReference type="SUPFAM" id="SSF53756">
    <property type="entry name" value="UDP-Glycosyltransferase/glycogen phosphorylase"/>
    <property type="match status" value="1"/>
</dbReference>
<dbReference type="PANTHER" id="PTHR12526:SF637">
    <property type="entry name" value="GLYCOSYLTRANSFERASE EPSF-RELATED"/>
    <property type="match status" value="1"/>
</dbReference>
<dbReference type="KEGG" id="rah:Rahaq_3561"/>
<dbReference type="AlphaFoldDB" id="A0A0H3FGG6"/>
<dbReference type="HOGENOM" id="CLU_058587_0_0_6"/>
<reference evidence="2 3" key="2">
    <citation type="journal article" date="2012" name="J. Bacteriol.">
        <title>Complete Genome Sequence of Rahnella sp. Strain Y9602, a Gammaproteobacterium Isolate from Metal- and Radionuclide-Contaminated Soil.</title>
        <authorList>
            <person name="Martinez R.J."/>
            <person name="Bruce D."/>
            <person name="Detter C."/>
            <person name="Goodwin L.A."/>
            <person name="Han J."/>
            <person name="Han C.S."/>
            <person name="Held B."/>
            <person name="Land M.L."/>
            <person name="Mikhailova N."/>
            <person name="Nolan M."/>
            <person name="Pennacchio L."/>
            <person name="Pitluck S."/>
            <person name="Tapia R."/>
            <person name="Woyke T."/>
            <person name="Sobecky P.A."/>
        </authorList>
    </citation>
    <scope>NUCLEOTIDE SEQUENCE [LARGE SCALE GENOMIC DNA]</scope>
    <source>
        <strain evidence="2 3">Y9602</strain>
    </source>
</reference>
<reference evidence="3" key="1">
    <citation type="submission" date="2011-01" db="EMBL/GenBank/DDBJ databases">
        <title>Complete sequence of chromosome of Rahnella sp. Y9602.</title>
        <authorList>
            <consortium name="US DOE Joint Genome Institute"/>
            <person name="Lucas S."/>
            <person name="Copeland A."/>
            <person name="Lapidus A."/>
            <person name="Cheng J.-F."/>
            <person name="Goodwin L."/>
            <person name="Pitluck S."/>
            <person name="Lu M."/>
            <person name="Detter J.C."/>
            <person name="Han C."/>
            <person name="Tapia R."/>
            <person name="Land M."/>
            <person name="Hauser L."/>
            <person name="Kyrpides N."/>
            <person name="Ivanova N."/>
            <person name="Ovchinnikova G."/>
            <person name="Pagani I."/>
            <person name="Sobecky P.A."/>
            <person name="Martinez R.J."/>
            <person name="Woyke T."/>
        </authorList>
    </citation>
    <scope>NUCLEOTIDE SEQUENCE [LARGE SCALE GENOMIC DNA]</scope>
    <source>
        <strain evidence="3">Y9602</strain>
    </source>
</reference>
<dbReference type="RefSeq" id="WP_013576845.1">
    <property type="nucleotide sequence ID" value="NC_015061.1"/>
</dbReference>
<dbReference type="OrthoDB" id="9775208at2"/>
<evidence type="ECO:0000313" key="3">
    <source>
        <dbReference type="Proteomes" id="UP000007257"/>
    </source>
</evidence>